<proteinExistence type="predicted"/>
<dbReference type="HOGENOM" id="CLU_2152712_0_0_2"/>
<dbReference type="AlphaFoldDB" id="B1Y9I5"/>
<dbReference type="KEGG" id="tne:Tneu_1490"/>
<organism evidence="1 2">
    <name type="scientific">Pyrobaculum neutrophilum (strain DSM 2338 / JCM 9278 / NBRC 100436 / V24Sta)</name>
    <name type="common">Thermoproteus neutrophilus</name>
    <dbReference type="NCBI Taxonomy" id="444157"/>
    <lineage>
        <taxon>Archaea</taxon>
        <taxon>Thermoproteota</taxon>
        <taxon>Thermoprotei</taxon>
        <taxon>Thermoproteales</taxon>
        <taxon>Thermoproteaceae</taxon>
        <taxon>Pyrobaculum</taxon>
    </lineage>
</organism>
<dbReference type="EMBL" id="CP001014">
    <property type="protein sequence ID" value="ACB40414.1"/>
    <property type="molecule type" value="Genomic_DNA"/>
</dbReference>
<name>B1Y9I5_PYRNV</name>
<accession>B1Y9I5</accession>
<dbReference type="Proteomes" id="UP000001694">
    <property type="component" value="Chromosome"/>
</dbReference>
<sequence>MRIGNHFVEIRNTYPLSMVIPVVLEIGGVKRTYLLTAMMREGHFYADEKTEAVISHPEHGTTRIRFVVPGLYRFGHVPHESSYRLSRCRQADSGAIYNPTDSNGLDKHIGL</sequence>
<protein>
    <submittedName>
        <fullName evidence="1">Uncharacterized protein</fullName>
    </submittedName>
</protein>
<evidence type="ECO:0000313" key="1">
    <source>
        <dbReference type="EMBL" id="ACB40414.1"/>
    </source>
</evidence>
<keyword evidence="2" id="KW-1185">Reference proteome</keyword>
<gene>
    <name evidence="1" type="ordered locus">Tneu_1490</name>
</gene>
<evidence type="ECO:0000313" key="2">
    <source>
        <dbReference type="Proteomes" id="UP000001694"/>
    </source>
</evidence>
<dbReference type="STRING" id="444157.Tneu_1490"/>
<reference evidence="1" key="1">
    <citation type="submission" date="2008-03" db="EMBL/GenBank/DDBJ databases">
        <title>Complete sequence of Thermoproteus neutrophilus V24Sta.</title>
        <authorList>
            <consortium name="US DOE Joint Genome Institute"/>
            <person name="Copeland A."/>
            <person name="Lucas S."/>
            <person name="Lapidus A."/>
            <person name="Glavina del Rio T."/>
            <person name="Dalin E."/>
            <person name="Tice H."/>
            <person name="Bruce D."/>
            <person name="Goodwin L."/>
            <person name="Pitluck S."/>
            <person name="Sims D."/>
            <person name="Brettin T."/>
            <person name="Detter J.C."/>
            <person name="Han C."/>
            <person name="Kuske C.R."/>
            <person name="Schmutz J."/>
            <person name="Larimer F."/>
            <person name="Land M."/>
            <person name="Hauser L."/>
            <person name="Kyrpides N."/>
            <person name="Mikhailova N."/>
            <person name="Biddle J.F."/>
            <person name="Zhang Z."/>
            <person name="Fitz-Gibbon S.T."/>
            <person name="Lowe T.M."/>
            <person name="Saltikov C."/>
            <person name="House C.H."/>
            <person name="Richardson P."/>
        </authorList>
    </citation>
    <scope>NUCLEOTIDE SEQUENCE [LARGE SCALE GENOMIC DNA]</scope>
    <source>
        <strain evidence="1">V24Sta</strain>
    </source>
</reference>